<dbReference type="RefSeq" id="WP_078221875.1">
    <property type="nucleotide sequence ID" value="NZ_CP019911.1"/>
</dbReference>
<organism evidence="1 2">
    <name type="scientific">blood disease bacterium A2-HR MARDI</name>
    <dbReference type="NCBI Taxonomy" id="1944648"/>
    <lineage>
        <taxon>Bacteria</taxon>
        <taxon>Pseudomonadati</taxon>
        <taxon>Pseudomonadota</taxon>
        <taxon>Betaproteobacteria</taxon>
        <taxon>Burkholderiales</taxon>
        <taxon>Burkholderiaceae</taxon>
        <taxon>Ralstonia</taxon>
        <taxon>Ralstonia solanacearum species complex</taxon>
    </lineage>
</organism>
<dbReference type="EMBL" id="CP019911">
    <property type="protein sequence ID" value="AQW29131.1"/>
    <property type="molecule type" value="Genomic_DNA"/>
</dbReference>
<accession>A0A1U9VGD0</accession>
<dbReference type="InterPro" id="IPR011050">
    <property type="entry name" value="Pectin_lyase_fold/virulence"/>
</dbReference>
<dbReference type="AlphaFoldDB" id="A0A1U9VGD0"/>
<name>A0A1U9VGD0_9RALS</name>
<dbReference type="SUPFAM" id="SSF51126">
    <property type="entry name" value="Pectin lyase-like"/>
    <property type="match status" value="1"/>
</dbReference>
<evidence type="ECO:0008006" key="3">
    <source>
        <dbReference type="Google" id="ProtNLM"/>
    </source>
</evidence>
<dbReference type="Gene3D" id="2.160.20.10">
    <property type="entry name" value="Single-stranded right-handed beta-helix, Pectin lyase-like"/>
    <property type="match status" value="1"/>
</dbReference>
<evidence type="ECO:0000313" key="2">
    <source>
        <dbReference type="Proteomes" id="UP000189628"/>
    </source>
</evidence>
<proteinExistence type="predicted"/>
<sequence>MTINSATRKAGPFLGDGVATSFPFTFKIFTKNDVQVALTNSSGAETPLILDSDYSVTVNADQTVSPGGTVTYPAALAIGYKLTITGGLQNLQPTSLPNNGPWYPKTVEDAFDRAVILIQQLKEQVDRSVKVNVSDTSLTPLPSAGARANALVGFDASGNVSLYALPASVGAGDMRVDVFTAGVDFTAGVTTVLNLSRAPGNQANAEVFFDAMFQGPDQWGVNGTVLTFAAPIPTGTNKVFVRTGTTLSTQIPPVGSVGDNQLFWGNILGRVVDSVAALQQLNPAVYFRAFMTGSAKAGDGGGGEYWQDTTDITSAHDGWSVIVSPGGARWKLIIRTAFVSAKTIGAKIDGVTDDSTILNGAKARLDALGKRLYLPAGTCFLSSPLTPPLAGVFGDSPQSSIILCNGVSAFNFSNTFGLSRPACVIEKVGIKSYNNTCDGLFAFNAPGVASGAAVVYNSGLTVRDVEIGTGGRFGGGFALKDFFRVNVEDVGMTDVSTPVVLTGSIVQATFRNVTCNGDNAPTVLARTGFLTNSANYASGTLTPEHVTTYDCSFINYVTGISHNAGLMTEFFNTDLQTSQFGFNVQQPCTIRGGIVGPAPASWGTLNWVGIYKNVADFETANGVLIDDVEINMFNTPGTPASSYGMLIGNGASKCVGTTIRSPRIRGNANSLVSAIAANLVGGDIVLEDAVISGNVATGTTVAIANASYAKVRGNRCAAGGTVNGSLSITDNGAGSIGDVSGNQFAAITNTLNAYSGSWTPGTIANGTPATVTVPVPGAVVGDKVAVGLSSLTGTANCVISGYVSSTGNVTVILYNVSGAPQTIPAGTLAASVIKS</sequence>
<gene>
    <name evidence="1" type="ORF">B0B51_03280</name>
</gene>
<dbReference type="Proteomes" id="UP000189628">
    <property type="component" value="Chromosome"/>
</dbReference>
<reference evidence="1 2" key="1">
    <citation type="submission" date="2017-02" db="EMBL/GenBank/DDBJ databases">
        <title>Blood Disease Bacterium A2-HR MARDI.</title>
        <authorList>
            <person name="Badrun R."/>
            <person name="Abu Bakar N."/>
            <person name="Laboh R."/>
        </authorList>
    </citation>
    <scope>NUCLEOTIDE SEQUENCE [LARGE SCALE GENOMIC DNA]</scope>
    <source>
        <strain evidence="1 2">A2-HR MARDI</strain>
    </source>
</reference>
<protein>
    <recommendedName>
        <fullName evidence="3">Pectate lyase superfamily protein domain-containing protein</fullName>
    </recommendedName>
</protein>
<dbReference type="InterPro" id="IPR012334">
    <property type="entry name" value="Pectin_lyas_fold"/>
</dbReference>
<evidence type="ECO:0000313" key="1">
    <source>
        <dbReference type="EMBL" id="AQW29131.1"/>
    </source>
</evidence>